<keyword evidence="3" id="KW-1185">Reference proteome</keyword>
<evidence type="ECO:0000313" key="3">
    <source>
        <dbReference type="Proteomes" id="UP000826656"/>
    </source>
</evidence>
<sequence length="85" mass="9229">MSNCSSTLFMLLLLVVASGSMVIGSNPKDTCMTYLGPSTSTNPCGADCCRDKCLEQFKDKKPNPFYEEVPGGDPTHNCRCYHACP</sequence>
<dbReference type="Proteomes" id="UP000826656">
    <property type="component" value="Unassembled WGS sequence"/>
</dbReference>
<dbReference type="EMBL" id="JAIVGD010000018">
    <property type="protein sequence ID" value="KAH0753589.1"/>
    <property type="molecule type" value="Genomic_DNA"/>
</dbReference>
<comment type="caution">
    <text evidence="2">The sequence shown here is derived from an EMBL/GenBank/DDBJ whole genome shotgun (WGS) entry which is preliminary data.</text>
</comment>
<accession>A0ABQ7UPC2</accession>
<evidence type="ECO:0000313" key="2">
    <source>
        <dbReference type="EMBL" id="KAH0753589.1"/>
    </source>
</evidence>
<protein>
    <submittedName>
        <fullName evidence="2">Uncharacterized protein</fullName>
    </submittedName>
</protein>
<feature type="chain" id="PRO_5046773222" evidence="1">
    <location>
        <begin position="20"/>
        <end position="85"/>
    </location>
</feature>
<evidence type="ECO:0000256" key="1">
    <source>
        <dbReference type="SAM" id="SignalP"/>
    </source>
</evidence>
<feature type="signal peptide" evidence="1">
    <location>
        <begin position="1"/>
        <end position="19"/>
    </location>
</feature>
<proteinExistence type="predicted"/>
<name>A0ABQ7UPC2_SOLTU</name>
<reference evidence="2 3" key="1">
    <citation type="journal article" date="2021" name="bioRxiv">
        <title>Chromosome-scale and haplotype-resolved genome assembly of a tetraploid potato cultivar.</title>
        <authorList>
            <person name="Sun H."/>
            <person name="Jiao W.-B."/>
            <person name="Krause K."/>
            <person name="Campoy J.A."/>
            <person name="Goel M."/>
            <person name="Folz-Donahue K."/>
            <person name="Kukat C."/>
            <person name="Huettel B."/>
            <person name="Schneeberger K."/>
        </authorList>
    </citation>
    <scope>NUCLEOTIDE SEQUENCE [LARGE SCALE GENOMIC DNA]</scope>
    <source>
        <strain evidence="2">SolTubOtavaFocal</strain>
        <tissue evidence="2">Leaves</tissue>
    </source>
</reference>
<organism evidence="2 3">
    <name type="scientific">Solanum tuberosum</name>
    <name type="common">Potato</name>
    <dbReference type="NCBI Taxonomy" id="4113"/>
    <lineage>
        <taxon>Eukaryota</taxon>
        <taxon>Viridiplantae</taxon>
        <taxon>Streptophyta</taxon>
        <taxon>Embryophyta</taxon>
        <taxon>Tracheophyta</taxon>
        <taxon>Spermatophyta</taxon>
        <taxon>Magnoliopsida</taxon>
        <taxon>eudicotyledons</taxon>
        <taxon>Gunneridae</taxon>
        <taxon>Pentapetalae</taxon>
        <taxon>asterids</taxon>
        <taxon>lamiids</taxon>
        <taxon>Solanales</taxon>
        <taxon>Solanaceae</taxon>
        <taxon>Solanoideae</taxon>
        <taxon>Solaneae</taxon>
        <taxon>Solanum</taxon>
    </lineage>
</organism>
<keyword evidence="1" id="KW-0732">Signal</keyword>
<gene>
    <name evidence="2" type="ORF">KY290_023859</name>
</gene>